<feature type="transmembrane region" description="Helical" evidence="1">
    <location>
        <begin position="211"/>
        <end position="229"/>
    </location>
</feature>
<name>X1N135_9ZZZZ</name>
<feature type="non-terminal residue" evidence="2">
    <location>
        <position position="271"/>
    </location>
</feature>
<feature type="transmembrane region" description="Helical" evidence="1">
    <location>
        <begin position="99"/>
        <end position="117"/>
    </location>
</feature>
<protein>
    <submittedName>
        <fullName evidence="2">Uncharacterized protein</fullName>
    </submittedName>
</protein>
<keyword evidence="1" id="KW-0472">Membrane</keyword>
<feature type="transmembrane region" description="Helical" evidence="1">
    <location>
        <begin position="185"/>
        <end position="205"/>
    </location>
</feature>
<gene>
    <name evidence="2" type="ORF">S06H3_37052</name>
</gene>
<evidence type="ECO:0000313" key="2">
    <source>
        <dbReference type="EMBL" id="GAI20565.1"/>
    </source>
</evidence>
<reference evidence="2" key="1">
    <citation type="journal article" date="2014" name="Front. Microbiol.">
        <title>High frequency of phylogenetically diverse reductive dehalogenase-homologous genes in deep subseafloor sedimentary metagenomes.</title>
        <authorList>
            <person name="Kawai M."/>
            <person name="Futagami T."/>
            <person name="Toyoda A."/>
            <person name="Takaki Y."/>
            <person name="Nishi S."/>
            <person name="Hori S."/>
            <person name="Arai W."/>
            <person name="Tsubouchi T."/>
            <person name="Morono Y."/>
            <person name="Uchiyama I."/>
            <person name="Ito T."/>
            <person name="Fujiyama A."/>
            <person name="Inagaki F."/>
            <person name="Takami H."/>
        </authorList>
    </citation>
    <scope>NUCLEOTIDE SEQUENCE</scope>
    <source>
        <strain evidence="2">Expedition CK06-06</strain>
    </source>
</reference>
<proteinExistence type="predicted"/>
<keyword evidence="1" id="KW-0812">Transmembrane</keyword>
<sequence length="271" mass="29896">MAAIAVLFETRPSLRGGIGNIAYTFMWLIGLPLSSDLIDLFGLNAILQSMSASGLAQYPEIAHNSFIMGFSWGFPTGWTLSTFTWPGIQWTSEILQTRLLLLGLATGIALLASVRFSRFDPARESKKIREAPPSDILEVKEAYTYAVVPLKEVQLRPLGENALQFRFGPMLFAECRLILKELKFLGGYGYAFAGALILSGLLLPLDGARGIMLPLAWLLPVLIWSKLGTREARYQTDQLVFSSANSLKRQLPAVWLAGVLLAMVTKGEFRP</sequence>
<organism evidence="2">
    <name type="scientific">marine sediment metagenome</name>
    <dbReference type="NCBI Taxonomy" id="412755"/>
    <lineage>
        <taxon>unclassified sequences</taxon>
        <taxon>metagenomes</taxon>
        <taxon>ecological metagenomes</taxon>
    </lineage>
</organism>
<dbReference type="EMBL" id="BARV01022481">
    <property type="protein sequence ID" value="GAI20565.1"/>
    <property type="molecule type" value="Genomic_DNA"/>
</dbReference>
<evidence type="ECO:0000256" key="1">
    <source>
        <dbReference type="SAM" id="Phobius"/>
    </source>
</evidence>
<feature type="transmembrane region" description="Helical" evidence="1">
    <location>
        <begin position="21"/>
        <end position="46"/>
    </location>
</feature>
<dbReference type="AlphaFoldDB" id="X1N135"/>
<comment type="caution">
    <text evidence="2">The sequence shown here is derived from an EMBL/GenBank/DDBJ whole genome shotgun (WGS) entry which is preliminary data.</text>
</comment>
<accession>X1N135</accession>
<keyword evidence="1" id="KW-1133">Transmembrane helix</keyword>